<dbReference type="GO" id="GO:0007186">
    <property type="term" value="P:G protein-coupled receptor signaling pathway"/>
    <property type="evidence" value="ECO:0007669"/>
    <property type="project" value="TreeGrafter"/>
</dbReference>
<comment type="caution">
    <text evidence="5">The sequence shown here is derived from an EMBL/GenBank/DDBJ whole genome shotgun (WGS) entry which is preliminary data.</text>
</comment>
<gene>
    <name evidence="5" type="ORF">TWF696_009230</name>
</gene>
<dbReference type="Proteomes" id="UP001375240">
    <property type="component" value="Unassembled WGS sequence"/>
</dbReference>
<dbReference type="PANTHER" id="PTHR12425:SF5">
    <property type="entry name" value="SYNEMBRYN"/>
    <property type="match status" value="1"/>
</dbReference>
<feature type="compositionally biased region" description="Acidic residues" evidence="4">
    <location>
        <begin position="488"/>
        <end position="498"/>
    </location>
</feature>
<evidence type="ECO:0000256" key="4">
    <source>
        <dbReference type="SAM" id="MobiDB-lite"/>
    </source>
</evidence>
<comment type="similarity">
    <text evidence="1">Belongs to the synembryn family.</text>
</comment>
<name>A0AAV9UGU6_9PEZI</name>
<evidence type="ECO:0000313" key="6">
    <source>
        <dbReference type="Proteomes" id="UP001375240"/>
    </source>
</evidence>
<dbReference type="InterPro" id="IPR019318">
    <property type="entry name" value="Gua_nucleotide_exch_fac_Ric8"/>
</dbReference>
<dbReference type="GO" id="GO:0005737">
    <property type="term" value="C:cytoplasm"/>
    <property type="evidence" value="ECO:0007669"/>
    <property type="project" value="TreeGrafter"/>
</dbReference>
<dbReference type="Pfam" id="PF10165">
    <property type="entry name" value="Ric8"/>
    <property type="match status" value="1"/>
</dbReference>
<keyword evidence="6" id="KW-1185">Reference proteome</keyword>
<accession>A0AAV9UGU6</accession>
<feature type="region of interest" description="Disordered" evidence="4">
    <location>
        <begin position="474"/>
        <end position="509"/>
    </location>
</feature>
<evidence type="ECO:0008006" key="7">
    <source>
        <dbReference type="Google" id="ProtNLM"/>
    </source>
</evidence>
<keyword evidence="2" id="KW-0344">Guanine-nucleotide releasing factor</keyword>
<evidence type="ECO:0000256" key="2">
    <source>
        <dbReference type="ARBA" id="ARBA00022658"/>
    </source>
</evidence>
<keyword evidence="3" id="KW-0143">Chaperone</keyword>
<proteinExistence type="inferred from homology"/>
<evidence type="ECO:0000256" key="3">
    <source>
        <dbReference type="ARBA" id="ARBA00023186"/>
    </source>
</evidence>
<dbReference type="GO" id="GO:0001965">
    <property type="term" value="F:G-protein alpha-subunit binding"/>
    <property type="evidence" value="ECO:0007669"/>
    <property type="project" value="TreeGrafter"/>
</dbReference>
<dbReference type="PANTHER" id="PTHR12425">
    <property type="entry name" value="SYNEMBRYN"/>
    <property type="match status" value="1"/>
</dbReference>
<evidence type="ECO:0000313" key="5">
    <source>
        <dbReference type="EMBL" id="KAK6340917.1"/>
    </source>
</evidence>
<dbReference type="EMBL" id="JAVHNQ010000008">
    <property type="protein sequence ID" value="KAK6340917.1"/>
    <property type="molecule type" value="Genomic_DNA"/>
</dbReference>
<sequence length="509" mass="55431">MANAINAKREQVAALMTRLRQDHAQDHDSAEPKLSQQEQCAILAQLKVFGRTVAGSDAIYAADGITLLCEIGLRPDTPESSREALRCVANAMLLDPSTTKAFTDGGYMQRASEAYKSESPDDEFLLGRILFLSTTHTDDIDLIKTCINDHNLAENTHSAIARHAVSYAAADGDSSHPVSQMQAMALPEALKLLFTLTSKLPDETDLFAKTTPHLLALLHTIPLQMPVLQPPITHIIDALSNIHLANDAVKAAFFPSAEDDTTTIDRTKHVARIITILDRATQNATTSSSRATDDFDDRGASTLKLLHELYPLAPEPVQEFMRTSLLPSDTERNMPLGSQASATLPARLLRLSSSPTATNTRTLLLTLLFTLSDSHPGKFIRNVGYGHASGYLMMRGIPVPPDVLSEAGNGATDAAGRQINPITGQYLDDEQRAAEAAGLEGLEGMTDEEKEREAERLFVLFERLNRTGVVNVENPLRQAVQEGRFEELSDSGGDDSDDEKGKQPDAKKE</sequence>
<protein>
    <recommendedName>
        <fullName evidence="7">Synembryn-A</fullName>
    </recommendedName>
</protein>
<organism evidence="5 6">
    <name type="scientific">Orbilia brochopaga</name>
    <dbReference type="NCBI Taxonomy" id="3140254"/>
    <lineage>
        <taxon>Eukaryota</taxon>
        <taxon>Fungi</taxon>
        <taxon>Dikarya</taxon>
        <taxon>Ascomycota</taxon>
        <taxon>Pezizomycotina</taxon>
        <taxon>Orbiliomycetes</taxon>
        <taxon>Orbiliales</taxon>
        <taxon>Orbiliaceae</taxon>
        <taxon>Orbilia</taxon>
    </lineage>
</organism>
<feature type="compositionally biased region" description="Basic and acidic residues" evidence="4">
    <location>
        <begin position="499"/>
        <end position="509"/>
    </location>
</feature>
<dbReference type="AlphaFoldDB" id="A0AAV9UGU6"/>
<reference evidence="5 6" key="1">
    <citation type="submission" date="2019-10" db="EMBL/GenBank/DDBJ databases">
        <authorList>
            <person name="Palmer J.M."/>
        </authorList>
    </citation>
    <scope>NUCLEOTIDE SEQUENCE [LARGE SCALE GENOMIC DNA]</scope>
    <source>
        <strain evidence="5 6">TWF696</strain>
    </source>
</reference>
<dbReference type="GO" id="GO:0005085">
    <property type="term" value="F:guanyl-nucleotide exchange factor activity"/>
    <property type="evidence" value="ECO:0007669"/>
    <property type="project" value="UniProtKB-KW"/>
</dbReference>
<evidence type="ECO:0000256" key="1">
    <source>
        <dbReference type="ARBA" id="ARBA00009049"/>
    </source>
</evidence>